<keyword evidence="1" id="KW-0812">Transmembrane</keyword>
<evidence type="ECO:0000313" key="5">
    <source>
        <dbReference type="EMBL" id="KAK3169310.1"/>
    </source>
</evidence>
<feature type="domain" description="CSC1/OSCA1-like cytosolic" evidence="4">
    <location>
        <begin position="163"/>
        <end position="338"/>
    </location>
</feature>
<reference evidence="5" key="1">
    <citation type="submission" date="2022-11" db="EMBL/GenBank/DDBJ databases">
        <title>Chromosomal genome sequence assembly and mating type (MAT) locus characterization of the leprose asexual lichenized fungus Lepraria neglecta (Nyl.) Erichsen.</title>
        <authorList>
            <person name="Allen J.L."/>
            <person name="Pfeffer B."/>
        </authorList>
    </citation>
    <scope>NUCLEOTIDE SEQUENCE</scope>
    <source>
        <strain evidence="5">Allen 5258</strain>
    </source>
</reference>
<proteinExistence type="predicted"/>
<dbReference type="Pfam" id="PF13967">
    <property type="entry name" value="RSN1_TM"/>
    <property type="match status" value="1"/>
</dbReference>
<dbReference type="Proteomes" id="UP001276659">
    <property type="component" value="Unassembled WGS sequence"/>
</dbReference>
<keyword evidence="1" id="KW-1133">Transmembrane helix</keyword>
<comment type="caution">
    <text evidence="5">The sequence shown here is derived from an EMBL/GenBank/DDBJ whole genome shotgun (WGS) entry which is preliminary data.</text>
</comment>
<dbReference type="InterPro" id="IPR022257">
    <property type="entry name" value="PHM7_ext"/>
</dbReference>
<feature type="domain" description="10TM putative phosphate transporter extracellular tail" evidence="2">
    <location>
        <begin position="472"/>
        <end position="541"/>
    </location>
</feature>
<protein>
    <submittedName>
        <fullName evidence="5">Uncharacterized protein</fullName>
    </submittedName>
</protein>
<dbReference type="InterPro" id="IPR045122">
    <property type="entry name" value="Csc1-like"/>
</dbReference>
<evidence type="ECO:0000259" key="2">
    <source>
        <dbReference type="Pfam" id="PF12621"/>
    </source>
</evidence>
<dbReference type="PANTHER" id="PTHR13018">
    <property type="entry name" value="PROBABLE MEMBRANE PROTEIN DUF221-RELATED"/>
    <property type="match status" value="1"/>
</dbReference>
<evidence type="ECO:0000259" key="4">
    <source>
        <dbReference type="Pfam" id="PF14703"/>
    </source>
</evidence>
<keyword evidence="1" id="KW-0472">Membrane</keyword>
<sequence length="554" mass="62641">MAALGTTLNRLTQLYQPRTYLVPGKQRAELSPPGLVSWIPAVFQTSDRVILQKSGLDAFFFLRYLRTLLKIFVPLSLIVIPVLVPLNLVHGKNAPGGVQGLDRLSWANVGLAHTSFYWAHLLMALTVTIFICHTIYAELIEYVSIRQAYLESPQHRLQAFANAILVTDIPKRCLNIPTLTRLYGVFPGGIRTIWINRDLSELSKKVLERGRIVCTLEAAETKLIRLAMKSSGGRTGRDLTKTEMGDEEPLWKRYLGERDRDYMRLPIFNLTWMPSMPFVGRKVDTIHHCWQEMARLNKEIDQDQQEPDKYPLLTSAFIQFNTQEATYMACQSLRQFASSNGTTNRLVYSRPNQERHAETEMGEANKFASDAVGHPFPNLYQPRLHRATCVSQAVIMIIATAMTLGFQFLLNDAVAPLLRFMPQTEMREEEQEAKHHGTGGTVRILARQCLKRLTPTRHPNSVHGIFSSMHHDMEDSTADDRVSLAFQHGSLCIQRPMVWIPADRLGISDDEISRIKQQYSNVSISNEHASLGGKGRVTITQDASDLSELGSMKL</sequence>
<dbReference type="GO" id="GO:0005227">
    <property type="term" value="F:calcium-activated cation channel activity"/>
    <property type="evidence" value="ECO:0007669"/>
    <property type="project" value="InterPro"/>
</dbReference>
<dbReference type="GO" id="GO:0005886">
    <property type="term" value="C:plasma membrane"/>
    <property type="evidence" value="ECO:0007669"/>
    <property type="project" value="TreeGrafter"/>
</dbReference>
<dbReference type="EMBL" id="JASNWA010000009">
    <property type="protein sequence ID" value="KAK3169310.1"/>
    <property type="molecule type" value="Genomic_DNA"/>
</dbReference>
<dbReference type="InterPro" id="IPR032880">
    <property type="entry name" value="CSC1/OSCA1-like_N"/>
</dbReference>
<feature type="transmembrane region" description="Helical" evidence="1">
    <location>
        <begin position="389"/>
        <end position="410"/>
    </location>
</feature>
<accession>A0AAD9Z0F9</accession>
<feature type="transmembrane region" description="Helical" evidence="1">
    <location>
        <begin position="116"/>
        <end position="136"/>
    </location>
</feature>
<dbReference type="AlphaFoldDB" id="A0AAD9Z0F9"/>
<evidence type="ECO:0000259" key="3">
    <source>
        <dbReference type="Pfam" id="PF13967"/>
    </source>
</evidence>
<evidence type="ECO:0000313" key="6">
    <source>
        <dbReference type="Proteomes" id="UP001276659"/>
    </source>
</evidence>
<dbReference type="InterPro" id="IPR027815">
    <property type="entry name" value="CSC1/OSCA1-like_cyt"/>
</dbReference>
<feature type="domain" description="CSC1/OSCA1-like N-terminal transmembrane" evidence="3">
    <location>
        <begin position="10"/>
        <end position="138"/>
    </location>
</feature>
<dbReference type="PANTHER" id="PTHR13018:SF20">
    <property type="entry name" value="SPORULATION-SPECIFIC PROTEIN 75"/>
    <property type="match status" value="1"/>
</dbReference>
<dbReference type="Pfam" id="PF12621">
    <property type="entry name" value="PHM7_ext"/>
    <property type="match status" value="1"/>
</dbReference>
<keyword evidence="6" id="KW-1185">Reference proteome</keyword>
<evidence type="ECO:0000256" key="1">
    <source>
        <dbReference type="SAM" id="Phobius"/>
    </source>
</evidence>
<name>A0AAD9Z0F9_9LECA</name>
<feature type="transmembrane region" description="Helical" evidence="1">
    <location>
        <begin position="68"/>
        <end position="88"/>
    </location>
</feature>
<gene>
    <name evidence="5" type="ORF">OEA41_008693</name>
</gene>
<organism evidence="5 6">
    <name type="scientific">Lepraria neglecta</name>
    <dbReference type="NCBI Taxonomy" id="209136"/>
    <lineage>
        <taxon>Eukaryota</taxon>
        <taxon>Fungi</taxon>
        <taxon>Dikarya</taxon>
        <taxon>Ascomycota</taxon>
        <taxon>Pezizomycotina</taxon>
        <taxon>Lecanoromycetes</taxon>
        <taxon>OSLEUM clade</taxon>
        <taxon>Lecanoromycetidae</taxon>
        <taxon>Lecanorales</taxon>
        <taxon>Lecanorineae</taxon>
        <taxon>Stereocaulaceae</taxon>
        <taxon>Lepraria</taxon>
    </lineage>
</organism>
<dbReference type="Pfam" id="PF14703">
    <property type="entry name" value="PHM7_cyt"/>
    <property type="match status" value="1"/>
</dbReference>